<accession>A0ACC0P2D2</accession>
<name>A0ACC0P2D2_RHOML</name>
<dbReference type="Proteomes" id="UP001062846">
    <property type="component" value="Chromosome 4"/>
</dbReference>
<dbReference type="EMBL" id="CM046391">
    <property type="protein sequence ID" value="KAI8559620.1"/>
    <property type="molecule type" value="Genomic_DNA"/>
</dbReference>
<proteinExistence type="predicted"/>
<keyword evidence="2" id="KW-1185">Reference proteome</keyword>
<reference evidence="1" key="1">
    <citation type="submission" date="2022-02" db="EMBL/GenBank/DDBJ databases">
        <title>Plant Genome Project.</title>
        <authorList>
            <person name="Zhang R.-G."/>
        </authorList>
    </citation>
    <scope>NUCLEOTIDE SEQUENCE</scope>
    <source>
        <strain evidence="1">AT1</strain>
    </source>
</reference>
<evidence type="ECO:0000313" key="2">
    <source>
        <dbReference type="Proteomes" id="UP001062846"/>
    </source>
</evidence>
<gene>
    <name evidence="1" type="ORF">RHMOL_Rhmol04G0187500</name>
</gene>
<sequence>MSRLGLKSVVYHGDSCLGELEAIPVKDNQDFQFPNNEIRIHHISPLSERCPPLSILQTISSFSVRCKLESTSPVEQSHLINLHASCFHEFKTAVVLLGEEELHLVAMPSKEKKFPCFWCYAVPSGLYTACLGMLNLRCLAIVFDLDETLIVANTMKSFEDRIEALSSWIEREADSIRVSGMTAELKRYVDDRALLKQYIETDCVVDNGKMFKVQLEEVPLLSDSHEPVVRPVIRLPERNTVLTRVNPEIRDTSVLVRLRPAWEDLRSYLTAKGRKRFEVYVCTMAERDYALEMWRLLDPEAHLISSKQLLDRVVCVKSGKHYILRVCHASVGSPPSNNDGRVWRIIYGLIIHYQGTRCLTDTIYDFTCQLMWLGLINELSYSSFSSCLFVKSARKSLLNVFQDGNCHPKMAMVIDDRLKVWEDKDQPRVHVVPAFTPYYAPQAETANAVPVLCVARNVACNVRGCFFKEYDENLLRRICELFYEDEVSNLPSPPDVSNYLMSEDASFVPNGNNAHIAEGMNGPEVAPRLSQLDEKYGADLATYPATNSPEPRPEVPHVASVPNVFGPTSFRAVIPSDKPSLLGAPFRRDSSSSEFDEVKRRFLIVNPSQDLCCQGSSEPPLLSRSLASPIEPQGGWLVEEDMNRVQLNNRKSGTVQESGALKTDKHRARQNVRFHGTLGSASGRLPSQVSEVWGEEGYPDREQQRHNPPSAIPLSVSLSYAMGAEIGVSENSLSNGREFQTDGGRVNFVPSLSVGVLQEIGRRCSSKVEFRSVISTSKDFQFSFEVLFTGEKIGAGMGRTRKDAQQQAAQNALRCLAEKYISYVAPRSGAVDRDFDKLTRGVENGFIWDTINPGSDELPVEDGLSKESTSEVAEGALGNASNGGNQLVRKHSNSPSLSGLNRSVNVLNKVVPLVRGKGIDHLDQITVENNALLGIEESDDPSASQIQALKAEIHSLRMELDSQSGKVRGPAVTDRNAQPLWTEVVTQPRVSSRMHFSYHPPLIKEARVVVCPPPEVIDAGVARWSKSVVGYFLDKKLPFIAVQNIAFRIWKKFGITKVMANAQGFYFFEFSQEDVYQKLVEAGPWHFGEKLLVLKQWSPQMKFEKEQFTKVPVWVQFHQVPLEMWNEVGLSYLASAVGVPLFADSPTETCQRLSYARLCIEVDVGVDLPDTVDVEYANGCQVTVGVKYQWKPVKCLNCHVFGHSETQCSAVVKIPKQEWVVKAAVVSEDSKVRFPSDAGSPSVNVQEIGVQAWVVKAAREQTGVVPDDSEVPFSSDKVSPVPVAPHTASSSQGLVARSSNSFSALALDDEVELGNDVLVLDDEVDTTVTVVPSPIVDIVVPPAKNTRGRGKGIVEAKVRLDNVDFVVKHCFPSQWSTFHNASTGSVARMFVAWNPQVYQVDLVFSSPQLIVVRVLPEDQQLFYVSYVYGQNNMLQRRRLWDCMIDLLPIIGGAPWIQLGDFNVVRKMTERLVGFDAHAAMEFNDCLDTIGMDDMPFKGLWFTWSNKRGGGGDIKSKLDRVLINASWLDVFPESETTFLAPGISDHSFILVSVLPRISRKTPFKFFSFWMKHAEFKEELQKSWCMPIVGPRWSRLYGKLARLKSTLRAFNKKFYSQIGEKVQQAREELSHVQELECAFQYSGFESSVSIPSKRLKEELMQGSQGLSSSRQPKNEHAVES</sequence>
<organism evidence="1 2">
    <name type="scientific">Rhododendron molle</name>
    <name type="common">Chinese azalea</name>
    <name type="synonym">Azalea mollis</name>
    <dbReference type="NCBI Taxonomy" id="49168"/>
    <lineage>
        <taxon>Eukaryota</taxon>
        <taxon>Viridiplantae</taxon>
        <taxon>Streptophyta</taxon>
        <taxon>Embryophyta</taxon>
        <taxon>Tracheophyta</taxon>
        <taxon>Spermatophyta</taxon>
        <taxon>Magnoliopsida</taxon>
        <taxon>eudicotyledons</taxon>
        <taxon>Gunneridae</taxon>
        <taxon>Pentapetalae</taxon>
        <taxon>asterids</taxon>
        <taxon>Ericales</taxon>
        <taxon>Ericaceae</taxon>
        <taxon>Ericoideae</taxon>
        <taxon>Rhodoreae</taxon>
        <taxon>Rhododendron</taxon>
    </lineage>
</organism>
<protein>
    <submittedName>
        <fullName evidence="1">Uncharacterized protein</fullName>
    </submittedName>
</protein>
<evidence type="ECO:0000313" key="1">
    <source>
        <dbReference type="EMBL" id="KAI8559620.1"/>
    </source>
</evidence>
<comment type="caution">
    <text evidence="1">The sequence shown here is derived from an EMBL/GenBank/DDBJ whole genome shotgun (WGS) entry which is preliminary data.</text>
</comment>